<evidence type="ECO:0008006" key="2">
    <source>
        <dbReference type="Google" id="ProtNLM"/>
    </source>
</evidence>
<dbReference type="AlphaFoldDB" id="A0A6J4SIL9"/>
<proteinExistence type="predicted"/>
<protein>
    <recommendedName>
        <fullName evidence="2">PNPLA domain-containing protein</fullName>
    </recommendedName>
</protein>
<gene>
    <name evidence="1" type="ORF">AVDCRST_MAG05-2365</name>
</gene>
<dbReference type="EMBL" id="CADCVM010000256">
    <property type="protein sequence ID" value="CAA9500023.1"/>
    <property type="molecule type" value="Genomic_DNA"/>
</dbReference>
<sequence>ATRALVLSEGGALGIGWEAGLVDGFAGGGIVFADADLIVGTSAGSLVGAHVALGLEPADA</sequence>
<accession>A0A6J4SIL9</accession>
<reference evidence="1" key="1">
    <citation type="submission" date="2020-02" db="EMBL/GenBank/DDBJ databases">
        <authorList>
            <person name="Meier V. D."/>
        </authorList>
    </citation>
    <scope>NUCLEOTIDE SEQUENCE</scope>
    <source>
        <strain evidence="1">AVDCRST_MAG05</strain>
    </source>
</reference>
<dbReference type="SUPFAM" id="SSF52151">
    <property type="entry name" value="FabD/lysophospholipase-like"/>
    <property type="match status" value="1"/>
</dbReference>
<evidence type="ECO:0000313" key="1">
    <source>
        <dbReference type="EMBL" id="CAA9500023.1"/>
    </source>
</evidence>
<dbReference type="InterPro" id="IPR016035">
    <property type="entry name" value="Acyl_Trfase/lysoPLipase"/>
</dbReference>
<organism evidence="1">
    <name type="scientific">uncultured Rubrobacteraceae bacterium</name>
    <dbReference type="NCBI Taxonomy" id="349277"/>
    <lineage>
        <taxon>Bacteria</taxon>
        <taxon>Bacillati</taxon>
        <taxon>Actinomycetota</taxon>
        <taxon>Rubrobacteria</taxon>
        <taxon>Rubrobacterales</taxon>
        <taxon>Rubrobacteraceae</taxon>
        <taxon>environmental samples</taxon>
    </lineage>
</organism>
<dbReference type="Gene3D" id="3.40.1090.10">
    <property type="entry name" value="Cytosolic phospholipase A2 catalytic domain"/>
    <property type="match status" value="1"/>
</dbReference>
<feature type="non-terminal residue" evidence="1">
    <location>
        <position position="1"/>
    </location>
</feature>
<name>A0A6J4SIL9_9ACTN</name>